<evidence type="ECO:0000259" key="8">
    <source>
        <dbReference type="Pfam" id="PF00127"/>
    </source>
</evidence>
<name>A0A1T5G975_9BACT</name>
<evidence type="ECO:0000256" key="1">
    <source>
        <dbReference type="ARBA" id="ARBA00022448"/>
    </source>
</evidence>
<dbReference type="InterPro" id="IPR011042">
    <property type="entry name" value="6-blade_b-propeller_TolB-like"/>
</dbReference>
<dbReference type="GO" id="GO:0009055">
    <property type="term" value="F:electron transfer activity"/>
    <property type="evidence" value="ECO:0007669"/>
    <property type="project" value="InterPro"/>
</dbReference>
<evidence type="ECO:0000256" key="4">
    <source>
        <dbReference type="ARBA" id="ARBA00022982"/>
    </source>
</evidence>
<dbReference type="SUPFAM" id="SSF49503">
    <property type="entry name" value="Cupredoxins"/>
    <property type="match status" value="1"/>
</dbReference>
<gene>
    <name evidence="9" type="ORF">SAMN05660293_03801</name>
</gene>
<evidence type="ECO:0000256" key="5">
    <source>
        <dbReference type="ARBA" id="ARBA00023008"/>
    </source>
</evidence>
<dbReference type="Gene3D" id="2.60.40.1220">
    <property type="match status" value="1"/>
</dbReference>
<evidence type="ECO:0000256" key="7">
    <source>
        <dbReference type="SAM" id="SignalP"/>
    </source>
</evidence>
<evidence type="ECO:0000256" key="3">
    <source>
        <dbReference type="ARBA" id="ARBA00022729"/>
    </source>
</evidence>
<dbReference type="EMBL" id="FUZA01000005">
    <property type="protein sequence ID" value="SKC04928.1"/>
    <property type="molecule type" value="Genomic_DNA"/>
</dbReference>
<keyword evidence="5" id="KW-0186">Copper</keyword>
<sequence length="649" mass="71317">MVRCVIMILLLIRAVNSFAQHIIENESKYYKINTVPVPDSIMLEVGGLAFTDDDKLGVATRRGEIWVIDDPYQKKSQKPRYSLFANGLHEPLWLAYKKGAFYTTQRSELTKMSDSNGDGVADLFQTIYSWPISGNYHEYSYGPLILPNGEMLVTLNLSWVGRGESLTKWRGWMLKITEDGKMTPFATGMRSPAAFGLNASGDVFVAENQGDWIGSGRITHLNAGDFAGHPAGLKWTAEPGSPIDLKRSSFADSIGIMYDYAQGKSHFKVPAIWFPHTVMGISTSAIVSMDSDEAGPFKGQLLVGDQGHSKIMRAFLEKVNGQYQGACFPFREGFASGILRMAWGSDHSLFVGMTSRGWASTGKDLFGLQRMTFPKQFPLEIKAMRITTTGFELEFTKPVNKTIASATENYKMTGFTYSYRKKYGSPVINSGDCNVSKAEILADGTKVKLTVNGLRAGYIHELKIANVATQDGEKLLHPEAYYTINAFPPGTDHTHHDMAHTQAATATGGCGNDPSKSVHEQPADWKTEAGVTIIMGTKPGLKFDKEILEVKAGSKVKLVFNNNDDMLHNLVITAPGKGEEVGQNAMDMGLNGTNAGYIPDSKSVLFHTCLIQPETSQTIYFTAPKAGDYPFICSFPGHSFVMKGIMKVR</sequence>
<dbReference type="Proteomes" id="UP000190897">
    <property type="component" value="Unassembled WGS sequence"/>
</dbReference>
<evidence type="ECO:0000313" key="10">
    <source>
        <dbReference type="Proteomes" id="UP000190897"/>
    </source>
</evidence>
<evidence type="ECO:0000256" key="2">
    <source>
        <dbReference type="ARBA" id="ARBA00022723"/>
    </source>
</evidence>
<accession>A0A1T5G975</accession>
<dbReference type="OrthoDB" id="9814063at2"/>
<keyword evidence="3 7" id="KW-0732">Signal</keyword>
<proteinExistence type="predicted"/>
<dbReference type="InterPro" id="IPR014755">
    <property type="entry name" value="Cu-Rt/internalin_Ig-like"/>
</dbReference>
<dbReference type="InterPro" id="IPR008972">
    <property type="entry name" value="Cupredoxin"/>
</dbReference>
<dbReference type="STRING" id="651661.SAMN05660293_03801"/>
<dbReference type="PROSITE" id="PS00196">
    <property type="entry name" value="COPPER_BLUE"/>
    <property type="match status" value="1"/>
</dbReference>
<dbReference type="SUPFAM" id="SSF50952">
    <property type="entry name" value="Soluble quinoprotein glucose dehydrogenase"/>
    <property type="match status" value="1"/>
</dbReference>
<protein>
    <submittedName>
        <fullName evidence="9">Azurin</fullName>
    </submittedName>
</protein>
<dbReference type="Gene3D" id="2.60.40.420">
    <property type="entry name" value="Cupredoxins - blue copper proteins"/>
    <property type="match status" value="1"/>
</dbReference>
<keyword evidence="10" id="KW-1185">Reference proteome</keyword>
<dbReference type="CDD" id="cd04233">
    <property type="entry name" value="Auracyanin"/>
    <property type="match status" value="1"/>
</dbReference>
<dbReference type="InterPro" id="IPR000923">
    <property type="entry name" value="BlueCu_1"/>
</dbReference>
<dbReference type="Gene3D" id="2.120.10.30">
    <property type="entry name" value="TolB, C-terminal domain"/>
    <property type="match status" value="1"/>
</dbReference>
<reference evidence="10" key="1">
    <citation type="submission" date="2017-02" db="EMBL/GenBank/DDBJ databases">
        <authorList>
            <person name="Varghese N."/>
            <person name="Submissions S."/>
        </authorList>
    </citation>
    <scope>NUCLEOTIDE SEQUENCE [LARGE SCALE GENOMIC DNA]</scope>
    <source>
        <strain evidence="10">DSM 22270</strain>
    </source>
</reference>
<dbReference type="InterPro" id="IPR011041">
    <property type="entry name" value="Quinoprot_gluc/sorb_DH_b-prop"/>
</dbReference>
<keyword evidence="1" id="KW-0813">Transport</keyword>
<keyword evidence="2" id="KW-0479">Metal-binding</keyword>
<feature type="region of interest" description="Disordered" evidence="6">
    <location>
        <begin position="504"/>
        <end position="523"/>
    </location>
</feature>
<dbReference type="PANTHER" id="PTHR33546">
    <property type="entry name" value="LARGE, MULTIFUNCTIONAL SECRETED PROTEIN-RELATED"/>
    <property type="match status" value="1"/>
</dbReference>
<dbReference type="GO" id="GO:0005507">
    <property type="term" value="F:copper ion binding"/>
    <property type="evidence" value="ECO:0007669"/>
    <property type="project" value="InterPro"/>
</dbReference>
<feature type="domain" description="Blue (type 1) copper" evidence="8">
    <location>
        <begin position="538"/>
        <end position="648"/>
    </location>
</feature>
<dbReference type="PANTHER" id="PTHR33546:SF1">
    <property type="entry name" value="LARGE, MULTIFUNCTIONAL SECRETED PROTEIN"/>
    <property type="match status" value="1"/>
</dbReference>
<dbReference type="Pfam" id="PF00127">
    <property type="entry name" value="Copper-bind"/>
    <property type="match status" value="1"/>
</dbReference>
<dbReference type="AlphaFoldDB" id="A0A1T5G975"/>
<keyword evidence="4" id="KW-0249">Electron transport</keyword>
<evidence type="ECO:0000313" key="9">
    <source>
        <dbReference type="EMBL" id="SKC04928.1"/>
    </source>
</evidence>
<evidence type="ECO:0000256" key="6">
    <source>
        <dbReference type="SAM" id="MobiDB-lite"/>
    </source>
</evidence>
<organism evidence="9 10">
    <name type="scientific">Dyadobacter psychrophilus</name>
    <dbReference type="NCBI Taxonomy" id="651661"/>
    <lineage>
        <taxon>Bacteria</taxon>
        <taxon>Pseudomonadati</taxon>
        <taxon>Bacteroidota</taxon>
        <taxon>Cytophagia</taxon>
        <taxon>Cytophagales</taxon>
        <taxon>Spirosomataceae</taxon>
        <taxon>Dyadobacter</taxon>
    </lineage>
</organism>
<feature type="signal peptide" evidence="7">
    <location>
        <begin position="1"/>
        <end position="19"/>
    </location>
</feature>
<dbReference type="InterPro" id="IPR028871">
    <property type="entry name" value="BlueCu_1_BS"/>
</dbReference>
<feature type="chain" id="PRO_5010522028" evidence="7">
    <location>
        <begin position="20"/>
        <end position="649"/>
    </location>
</feature>